<dbReference type="SUPFAM" id="SSF51197">
    <property type="entry name" value="Clavaminate synthase-like"/>
    <property type="match status" value="1"/>
</dbReference>
<protein>
    <recommendedName>
        <fullName evidence="4">Phytanoyl-CoA dioxygenase</fullName>
    </recommendedName>
</protein>
<dbReference type="EMBL" id="BNJQ01000022">
    <property type="protein sequence ID" value="GHP08896.1"/>
    <property type="molecule type" value="Genomic_DNA"/>
</dbReference>
<evidence type="ECO:0000313" key="2">
    <source>
        <dbReference type="EMBL" id="GHP08896.1"/>
    </source>
</evidence>
<keyword evidence="3" id="KW-1185">Reference proteome</keyword>
<accession>A0A830HN78</accession>
<dbReference type="AlphaFoldDB" id="A0A830HN78"/>
<gene>
    <name evidence="2" type="ORF">PPROV_000763300</name>
</gene>
<evidence type="ECO:0008006" key="4">
    <source>
        <dbReference type="Google" id="ProtNLM"/>
    </source>
</evidence>
<dbReference type="Gene3D" id="2.60.120.620">
    <property type="entry name" value="q2cbj1_9rhob like domain"/>
    <property type="match status" value="1"/>
</dbReference>
<dbReference type="Pfam" id="PF05721">
    <property type="entry name" value="PhyH"/>
    <property type="match status" value="1"/>
</dbReference>
<dbReference type="InterPro" id="IPR008775">
    <property type="entry name" value="Phytyl_CoA_dOase-like"/>
</dbReference>
<proteinExistence type="predicted"/>
<feature type="compositionally biased region" description="Basic residues" evidence="1">
    <location>
        <begin position="8"/>
        <end position="18"/>
    </location>
</feature>
<dbReference type="Proteomes" id="UP000660262">
    <property type="component" value="Unassembled WGS sequence"/>
</dbReference>
<comment type="caution">
    <text evidence="2">The sequence shown here is derived from an EMBL/GenBank/DDBJ whole genome shotgun (WGS) entry which is preliminary data.</text>
</comment>
<organism evidence="2 3">
    <name type="scientific">Pycnococcus provasolii</name>
    <dbReference type="NCBI Taxonomy" id="41880"/>
    <lineage>
        <taxon>Eukaryota</taxon>
        <taxon>Viridiplantae</taxon>
        <taxon>Chlorophyta</taxon>
        <taxon>Pseudoscourfieldiophyceae</taxon>
        <taxon>Pseudoscourfieldiales</taxon>
        <taxon>Pycnococcaceae</taxon>
        <taxon>Pycnococcus</taxon>
    </lineage>
</organism>
<sequence>MTEIVKLDKHRRGNRGSHRYSFSPAYQHGSMLHHPAWVQLVDLPTLTPILQRIFDSPDYHCLNAGGDFCLPGTTLYEPLHTDVGDRHAYKADDVLKSHGSFRDPRGKVTLRDLPCPSIACNFFPDDQTTLNGPTRQIRGTQKWCMRSPSLEEEPSWMQYSTACPVKAGSVILRDIRAWHGGTPNLSNKCRAIPAVYFWAPWYRENLGETGPAMPRDVYEDPEITSDYARHLLRYLVAKPGEHIDCSMRSDFGSF</sequence>
<name>A0A830HN78_9CHLO</name>
<reference evidence="2" key="1">
    <citation type="submission" date="2020-10" db="EMBL/GenBank/DDBJ databases">
        <title>Unveiling of a novel bifunctional photoreceptor, Dualchrome1, isolated from a cosmopolitan green alga.</title>
        <authorList>
            <person name="Suzuki S."/>
            <person name="Kawachi M."/>
        </authorList>
    </citation>
    <scope>NUCLEOTIDE SEQUENCE</scope>
    <source>
        <strain evidence="2">NIES 2893</strain>
    </source>
</reference>
<feature type="region of interest" description="Disordered" evidence="1">
    <location>
        <begin position="1"/>
        <end position="20"/>
    </location>
</feature>
<evidence type="ECO:0000256" key="1">
    <source>
        <dbReference type="SAM" id="MobiDB-lite"/>
    </source>
</evidence>
<evidence type="ECO:0000313" key="3">
    <source>
        <dbReference type="Proteomes" id="UP000660262"/>
    </source>
</evidence>
<dbReference type="OrthoDB" id="417095at2759"/>